<dbReference type="EMBL" id="UINC01047626">
    <property type="protein sequence ID" value="SVB57130.1"/>
    <property type="molecule type" value="Genomic_DNA"/>
</dbReference>
<dbReference type="AlphaFoldDB" id="A0A382F2C1"/>
<feature type="non-terminal residue" evidence="1">
    <location>
        <position position="1"/>
    </location>
</feature>
<name>A0A382F2C1_9ZZZZ</name>
<gene>
    <name evidence="1" type="ORF">METZ01_LOCUS209984</name>
</gene>
<reference evidence="1" key="1">
    <citation type="submission" date="2018-05" db="EMBL/GenBank/DDBJ databases">
        <authorList>
            <person name="Lanie J.A."/>
            <person name="Ng W.-L."/>
            <person name="Kazmierczak K.M."/>
            <person name="Andrzejewski T.M."/>
            <person name="Davidsen T.M."/>
            <person name="Wayne K.J."/>
            <person name="Tettelin H."/>
            <person name="Glass J.I."/>
            <person name="Rusch D."/>
            <person name="Podicherti R."/>
            <person name="Tsui H.-C.T."/>
            <person name="Winkler M.E."/>
        </authorList>
    </citation>
    <scope>NUCLEOTIDE SEQUENCE</scope>
</reference>
<accession>A0A382F2C1</accession>
<sequence>GDVPKKFPYVATKRPLYYTERKASIRNNPAQLAWLGVPCRTFLIDY</sequence>
<organism evidence="1">
    <name type="scientific">marine metagenome</name>
    <dbReference type="NCBI Taxonomy" id="408172"/>
    <lineage>
        <taxon>unclassified sequences</taxon>
        <taxon>metagenomes</taxon>
        <taxon>ecological metagenomes</taxon>
    </lineage>
</organism>
<proteinExistence type="predicted"/>
<protein>
    <submittedName>
        <fullName evidence="1">Uncharacterized protein</fullName>
    </submittedName>
</protein>
<evidence type="ECO:0000313" key="1">
    <source>
        <dbReference type="EMBL" id="SVB57130.1"/>
    </source>
</evidence>